<dbReference type="Proteomes" id="UP000184020">
    <property type="component" value="Unassembled WGS sequence"/>
</dbReference>
<evidence type="ECO:0000256" key="7">
    <source>
        <dbReference type="ARBA" id="ARBA00047942"/>
    </source>
</evidence>
<protein>
    <recommendedName>
        <fullName evidence="2">site-specific DNA-methyltransferase (adenine-specific)</fullName>
        <ecNumber evidence="2">2.1.1.72</ecNumber>
    </recommendedName>
</protein>
<evidence type="ECO:0000313" key="10">
    <source>
        <dbReference type="EMBL" id="SHH08058.1"/>
    </source>
</evidence>
<keyword evidence="3" id="KW-0489">Methyltransferase</keyword>
<keyword evidence="11" id="KW-1185">Reference proteome</keyword>
<name>A0A1M5Q1Y7_9FLAO</name>
<keyword evidence="4" id="KW-0808">Transferase</keyword>
<dbReference type="PRINTS" id="PR00507">
    <property type="entry name" value="N12N6MTFRASE"/>
</dbReference>
<evidence type="ECO:0000259" key="9">
    <source>
        <dbReference type="Pfam" id="PF12161"/>
    </source>
</evidence>
<dbReference type="RefSeq" id="WP_244533939.1">
    <property type="nucleotide sequence ID" value="NZ_FQWF01000014.1"/>
</dbReference>
<evidence type="ECO:0000256" key="3">
    <source>
        <dbReference type="ARBA" id="ARBA00022603"/>
    </source>
</evidence>
<dbReference type="GO" id="GO:0009007">
    <property type="term" value="F:site-specific DNA-methyltransferase (adenine-specific) activity"/>
    <property type="evidence" value="ECO:0007669"/>
    <property type="project" value="UniProtKB-EC"/>
</dbReference>
<dbReference type="PANTHER" id="PTHR42933:SF3">
    <property type="entry name" value="TYPE I RESTRICTION ENZYME MJAVIII METHYLASE SUBUNIT"/>
    <property type="match status" value="1"/>
</dbReference>
<comment type="catalytic activity">
    <reaction evidence="7">
        <text>a 2'-deoxyadenosine in DNA + S-adenosyl-L-methionine = an N(6)-methyl-2'-deoxyadenosine in DNA + S-adenosyl-L-homocysteine + H(+)</text>
        <dbReference type="Rhea" id="RHEA:15197"/>
        <dbReference type="Rhea" id="RHEA-COMP:12418"/>
        <dbReference type="Rhea" id="RHEA-COMP:12419"/>
        <dbReference type="ChEBI" id="CHEBI:15378"/>
        <dbReference type="ChEBI" id="CHEBI:57856"/>
        <dbReference type="ChEBI" id="CHEBI:59789"/>
        <dbReference type="ChEBI" id="CHEBI:90615"/>
        <dbReference type="ChEBI" id="CHEBI:90616"/>
        <dbReference type="EC" id="2.1.1.72"/>
    </reaction>
</comment>
<dbReference type="SUPFAM" id="SSF53335">
    <property type="entry name" value="S-adenosyl-L-methionine-dependent methyltransferases"/>
    <property type="match status" value="1"/>
</dbReference>
<dbReference type="InterPro" id="IPR029063">
    <property type="entry name" value="SAM-dependent_MTases_sf"/>
</dbReference>
<dbReference type="Gene3D" id="1.20.1260.30">
    <property type="match status" value="1"/>
</dbReference>
<evidence type="ECO:0000313" key="11">
    <source>
        <dbReference type="Proteomes" id="UP000184020"/>
    </source>
</evidence>
<accession>A0A1M5Q1Y7</accession>
<evidence type="ECO:0000256" key="2">
    <source>
        <dbReference type="ARBA" id="ARBA00011900"/>
    </source>
</evidence>
<dbReference type="InterPro" id="IPR022749">
    <property type="entry name" value="D12N6_MeTrfase_N"/>
</dbReference>
<sequence length="567" mass="64635">MQILNQHLWHPEQLEFLKLALLDVVVEKEKVQEGLFGNIYKNKDSLQGCLCCFYCKYSIINTTFNASIINTQYKNMITGELKGQVDKIWESFWTGGVSNPLTVIEQFTYLLFIRRLDETQLLEEKKAAMIKKPISNVIFTEEQTELRWNSFKNKEPQAMFDLFTKLVVNELSVFEHMKQVGDKVGVFAHYMKGATFMIPTPRLLDQVVQMIDKIKMEDRDTKGDVYEYLLSKIATAGTNGQFRTPRHIIKMMVYILQPKKEDTMCDPSSGTAGFLVGAGEYIHQEHPDWFHDKTFREHFNSAMFTGIEFDNTMLRIGAMNLQLHGIENPNLIGKDALSEGNGDIREQFSLIFANPPFKGSLDYDGVESSILKVVNTKKTELLFLGLMLRMLKTGGRCGVIVPDGVLFGSSNAHKQIRKEIIENHKLDAVISMPSGVFKPYAGVSTAVLFFTKTGTGGTDKVWFYDMQADGFSLDDKRAETKDNDIPDILERYHNLEAETNRQRTDKSFLVPVTDIVANDWDLSINRYKEVVYEEVTYTAPTTIIAEIKELNAERDAALQTLEGLLYE</sequence>
<dbReference type="STRING" id="229205.SAMN05444372_11449"/>
<evidence type="ECO:0000259" key="8">
    <source>
        <dbReference type="Pfam" id="PF02384"/>
    </source>
</evidence>
<dbReference type="Pfam" id="PF02384">
    <property type="entry name" value="N6_Mtase"/>
    <property type="match status" value="1"/>
</dbReference>
<evidence type="ECO:0000256" key="5">
    <source>
        <dbReference type="ARBA" id="ARBA00022691"/>
    </source>
</evidence>
<dbReference type="PANTHER" id="PTHR42933">
    <property type="entry name" value="SLR6095 PROTEIN"/>
    <property type="match status" value="1"/>
</dbReference>
<dbReference type="EC" id="2.1.1.72" evidence="2"/>
<dbReference type="GO" id="GO:0009307">
    <property type="term" value="P:DNA restriction-modification system"/>
    <property type="evidence" value="ECO:0007669"/>
    <property type="project" value="UniProtKB-KW"/>
</dbReference>
<dbReference type="GO" id="GO:0032259">
    <property type="term" value="P:methylation"/>
    <property type="evidence" value="ECO:0007669"/>
    <property type="project" value="UniProtKB-KW"/>
</dbReference>
<keyword evidence="6" id="KW-0680">Restriction system</keyword>
<gene>
    <name evidence="10" type="ORF">SAMN05444372_11449</name>
</gene>
<dbReference type="PROSITE" id="PS00092">
    <property type="entry name" value="N6_MTASE"/>
    <property type="match status" value="1"/>
</dbReference>
<dbReference type="GO" id="GO:0008170">
    <property type="term" value="F:N-methyltransferase activity"/>
    <property type="evidence" value="ECO:0007669"/>
    <property type="project" value="InterPro"/>
</dbReference>
<feature type="domain" description="N6 adenine-specific DNA methyltransferase N-terminal" evidence="9">
    <location>
        <begin position="81"/>
        <end position="211"/>
    </location>
</feature>
<dbReference type="GO" id="GO:0003677">
    <property type="term" value="F:DNA binding"/>
    <property type="evidence" value="ECO:0007669"/>
    <property type="project" value="InterPro"/>
</dbReference>
<dbReference type="AlphaFoldDB" id="A0A1M5Q1Y7"/>
<evidence type="ECO:0000256" key="4">
    <source>
        <dbReference type="ARBA" id="ARBA00022679"/>
    </source>
</evidence>
<organism evidence="10 11">
    <name type="scientific">Flavobacterium micromati</name>
    <dbReference type="NCBI Taxonomy" id="229205"/>
    <lineage>
        <taxon>Bacteria</taxon>
        <taxon>Pseudomonadati</taxon>
        <taxon>Bacteroidota</taxon>
        <taxon>Flavobacteriia</taxon>
        <taxon>Flavobacteriales</taxon>
        <taxon>Flavobacteriaceae</taxon>
        <taxon>Flavobacterium</taxon>
    </lineage>
</organism>
<proteinExistence type="inferred from homology"/>
<feature type="domain" description="DNA methylase adenine-specific" evidence="8">
    <location>
        <begin position="218"/>
        <end position="530"/>
    </location>
</feature>
<dbReference type="InterPro" id="IPR051537">
    <property type="entry name" value="DNA_Adenine_Mtase"/>
</dbReference>
<evidence type="ECO:0000256" key="6">
    <source>
        <dbReference type="ARBA" id="ARBA00022747"/>
    </source>
</evidence>
<dbReference type="InterPro" id="IPR038333">
    <property type="entry name" value="T1MK-like_N_sf"/>
</dbReference>
<dbReference type="InterPro" id="IPR002052">
    <property type="entry name" value="DNA_methylase_N6_adenine_CS"/>
</dbReference>
<evidence type="ECO:0000256" key="1">
    <source>
        <dbReference type="ARBA" id="ARBA00006594"/>
    </source>
</evidence>
<comment type="similarity">
    <text evidence="1">Belongs to the N(4)/N(6)-methyltransferase family.</text>
</comment>
<dbReference type="Gene3D" id="3.40.50.150">
    <property type="entry name" value="Vaccinia Virus protein VP39"/>
    <property type="match status" value="1"/>
</dbReference>
<dbReference type="Pfam" id="PF12161">
    <property type="entry name" value="HsdM_N"/>
    <property type="match status" value="1"/>
</dbReference>
<keyword evidence="5" id="KW-0949">S-adenosyl-L-methionine</keyword>
<dbReference type="EMBL" id="FQWF01000014">
    <property type="protein sequence ID" value="SHH08058.1"/>
    <property type="molecule type" value="Genomic_DNA"/>
</dbReference>
<reference evidence="11" key="1">
    <citation type="submission" date="2016-11" db="EMBL/GenBank/DDBJ databases">
        <authorList>
            <person name="Varghese N."/>
            <person name="Submissions S."/>
        </authorList>
    </citation>
    <scope>NUCLEOTIDE SEQUENCE [LARGE SCALE GENOMIC DNA]</scope>
    <source>
        <strain evidence="11">DSM 17659</strain>
    </source>
</reference>
<dbReference type="InterPro" id="IPR003356">
    <property type="entry name" value="DNA_methylase_A-5"/>
</dbReference>